<feature type="region of interest" description="Disordered" evidence="1">
    <location>
        <begin position="91"/>
        <end position="114"/>
    </location>
</feature>
<keyword evidence="4" id="KW-1185">Reference proteome</keyword>
<dbReference type="PROSITE" id="PS51257">
    <property type="entry name" value="PROKAR_LIPOPROTEIN"/>
    <property type="match status" value="1"/>
</dbReference>
<evidence type="ECO:0000256" key="2">
    <source>
        <dbReference type="SAM" id="SignalP"/>
    </source>
</evidence>
<dbReference type="Proteomes" id="UP001227101">
    <property type="component" value="Chromosome"/>
</dbReference>
<protein>
    <recommendedName>
        <fullName evidence="5">Nuclear transport factor 2 family protein</fullName>
    </recommendedName>
</protein>
<feature type="signal peptide" evidence="2">
    <location>
        <begin position="1"/>
        <end position="20"/>
    </location>
</feature>
<dbReference type="EMBL" id="CP127173">
    <property type="protein sequence ID" value="WIV61680.1"/>
    <property type="molecule type" value="Genomic_DNA"/>
</dbReference>
<dbReference type="RefSeq" id="WP_285459302.1">
    <property type="nucleotide sequence ID" value="NZ_CP127173.1"/>
</dbReference>
<proteinExistence type="predicted"/>
<organism evidence="3 4">
    <name type="scientific">Amycolatopsis nalaikhensis</name>
    <dbReference type="NCBI Taxonomy" id="715472"/>
    <lineage>
        <taxon>Bacteria</taxon>
        <taxon>Bacillati</taxon>
        <taxon>Actinomycetota</taxon>
        <taxon>Actinomycetes</taxon>
        <taxon>Pseudonocardiales</taxon>
        <taxon>Pseudonocardiaceae</taxon>
        <taxon>Amycolatopsis</taxon>
    </lineage>
</organism>
<gene>
    <name evidence="3" type="ORF">QP939_25270</name>
</gene>
<feature type="chain" id="PRO_5046801861" description="Nuclear transport factor 2 family protein" evidence="2">
    <location>
        <begin position="21"/>
        <end position="131"/>
    </location>
</feature>
<reference evidence="3 4" key="1">
    <citation type="submission" date="2023-06" db="EMBL/GenBank/DDBJ databases">
        <authorList>
            <person name="Oyuntsetseg B."/>
            <person name="Kim S.B."/>
        </authorList>
    </citation>
    <scope>NUCLEOTIDE SEQUENCE [LARGE SCALE GENOMIC DNA]</scope>
    <source>
        <strain evidence="3 4">2-2</strain>
    </source>
</reference>
<evidence type="ECO:0000256" key="1">
    <source>
        <dbReference type="SAM" id="MobiDB-lite"/>
    </source>
</evidence>
<feature type="compositionally biased region" description="Basic and acidic residues" evidence="1">
    <location>
        <begin position="105"/>
        <end position="114"/>
    </location>
</feature>
<name>A0ABY8Y107_9PSEU</name>
<evidence type="ECO:0000313" key="4">
    <source>
        <dbReference type="Proteomes" id="UP001227101"/>
    </source>
</evidence>
<evidence type="ECO:0000313" key="3">
    <source>
        <dbReference type="EMBL" id="WIV61680.1"/>
    </source>
</evidence>
<keyword evidence="2" id="KW-0732">Signal</keyword>
<accession>A0ABY8Y107</accession>
<evidence type="ECO:0008006" key="5">
    <source>
        <dbReference type="Google" id="ProtNLM"/>
    </source>
</evidence>
<sequence length="131" mass="14193">MSRAWAWVPVLLATACGAQAAPGPVETAVREYVALRNAGDLRGLLGKSCGALYTSTSRLLAESPDRRREVTESMRAHPVDVESVVVETSGDHDFGATLTGSARTPDGRRSASQHVEVRRYRDGYRVCALTY</sequence>